<dbReference type="Gene3D" id="1.25.40.10">
    <property type="entry name" value="Tetratricopeptide repeat domain"/>
    <property type="match status" value="1"/>
</dbReference>
<dbReference type="PRINTS" id="PR00038">
    <property type="entry name" value="HTHLUXR"/>
</dbReference>
<dbReference type="GO" id="GO:0003677">
    <property type="term" value="F:DNA binding"/>
    <property type="evidence" value="ECO:0007669"/>
    <property type="project" value="UniProtKB-KW"/>
</dbReference>
<reference evidence="5 6" key="1">
    <citation type="submission" date="2020-08" db="EMBL/GenBank/DDBJ databases">
        <title>Sequencing the genomes of 1000 actinobacteria strains.</title>
        <authorList>
            <person name="Klenk H.-P."/>
        </authorList>
    </citation>
    <scope>NUCLEOTIDE SEQUENCE [LARGE SCALE GENOMIC DNA]</scope>
    <source>
        <strain evidence="5 6">DSM 45790</strain>
    </source>
</reference>
<keyword evidence="6" id="KW-1185">Reference proteome</keyword>
<dbReference type="CDD" id="cd06170">
    <property type="entry name" value="LuxR_C_like"/>
    <property type="match status" value="1"/>
</dbReference>
<dbReference type="Gene3D" id="1.10.10.10">
    <property type="entry name" value="Winged helix-like DNA-binding domain superfamily/Winged helix DNA-binding domain"/>
    <property type="match status" value="1"/>
</dbReference>
<dbReference type="EMBL" id="JACHBR010000004">
    <property type="protein sequence ID" value="MBB5631714.1"/>
    <property type="molecule type" value="Genomic_DNA"/>
</dbReference>
<evidence type="ECO:0000256" key="3">
    <source>
        <dbReference type="ARBA" id="ARBA00023163"/>
    </source>
</evidence>
<dbReference type="SMART" id="SM00421">
    <property type="entry name" value="HTH_LUXR"/>
    <property type="match status" value="1"/>
</dbReference>
<organism evidence="5 6">
    <name type="scientific">Sphaerisporangium krabiense</name>
    <dbReference type="NCBI Taxonomy" id="763782"/>
    <lineage>
        <taxon>Bacteria</taxon>
        <taxon>Bacillati</taxon>
        <taxon>Actinomycetota</taxon>
        <taxon>Actinomycetes</taxon>
        <taxon>Streptosporangiales</taxon>
        <taxon>Streptosporangiaceae</taxon>
        <taxon>Sphaerisporangium</taxon>
    </lineage>
</organism>
<dbReference type="InterPro" id="IPR036388">
    <property type="entry name" value="WH-like_DNA-bd_sf"/>
</dbReference>
<evidence type="ECO:0000259" key="4">
    <source>
        <dbReference type="PROSITE" id="PS50043"/>
    </source>
</evidence>
<dbReference type="InterPro" id="IPR039420">
    <property type="entry name" value="WalR-like"/>
</dbReference>
<dbReference type="InterPro" id="IPR011990">
    <property type="entry name" value="TPR-like_helical_dom_sf"/>
</dbReference>
<comment type="caution">
    <text evidence="5">The sequence shown here is derived from an EMBL/GenBank/DDBJ whole genome shotgun (WGS) entry which is preliminary data.</text>
</comment>
<dbReference type="PANTHER" id="PTHR43214:SF41">
    <property type="entry name" value="NITRATE_NITRITE RESPONSE REGULATOR PROTEIN NARP"/>
    <property type="match status" value="1"/>
</dbReference>
<gene>
    <name evidence="5" type="ORF">BJ981_007500</name>
</gene>
<dbReference type="PANTHER" id="PTHR43214">
    <property type="entry name" value="TWO-COMPONENT RESPONSE REGULATOR"/>
    <property type="match status" value="1"/>
</dbReference>
<dbReference type="PROSITE" id="PS50043">
    <property type="entry name" value="HTH_LUXR_2"/>
    <property type="match status" value="1"/>
</dbReference>
<name>A0A7W8ZCY2_9ACTN</name>
<evidence type="ECO:0000256" key="1">
    <source>
        <dbReference type="ARBA" id="ARBA00023015"/>
    </source>
</evidence>
<dbReference type="SUPFAM" id="SSF48452">
    <property type="entry name" value="TPR-like"/>
    <property type="match status" value="2"/>
</dbReference>
<dbReference type="InterPro" id="IPR000792">
    <property type="entry name" value="Tscrpt_reg_LuxR_C"/>
</dbReference>
<dbReference type="Proteomes" id="UP000588112">
    <property type="component" value="Unassembled WGS sequence"/>
</dbReference>
<proteinExistence type="predicted"/>
<sequence>MNADLLVRGREMLRRGRWRQARVEFAAALAAAEGPLARANAAEGLAGAAWWMDDGGETVARYEEAYLGYRTAGDAAGAARAAAWLGAAAVQLRGEDAVGRGWLTRAGRLLEGEDERAEHGMLELFAGMAAARRGALREAADRARRAVAVARRVGSPDLEVQGMAVAGMALVGQGLVEDGMRLLDEAATAALAGELDDVGAVWVPSCHLVQGCEQVRDWERARQWCTRTMEFCRRLDLGSPYQRCRTHYGTVLLWQGEWAAAEGELTAAATALEGRDVFAAQAWARLGELRRRQGRPVEAAELFRRARPARAARVGLAELRFDEGDRDGAYELARRLLAEIGADECLERAPVLELMARAGRDVRAAGELGALAERIGTDALRASASWAGGTARESCTELQRAAGLFEQAGDRYGAARVRLDLAEALHAAGERVAAAEEADTARAVLGDLGARDGRPRTAVAHPAGPAAAEGLTGRQLEVIRLVALGLTTRETAERLRVSEHTVKRHIANILARLGQPSRAAAVAWASRAGLL</sequence>
<dbReference type="Pfam" id="PF00196">
    <property type="entry name" value="GerE"/>
    <property type="match status" value="1"/>
</dbReference>
<dbReference type="RefSeq" id="WP_184618206.1">
    <property type="nucleotide sequence ID" value="NZ_BOOS01000005.1"/>
</dbReference>
<evidence type="ECO:0000256" key="2">
    <source>
        <dbReference type="ARBA" id="ARBA00023125"/>
    </source>
</evidence>
<dbReference type="InterPro" id="IPR016032">
    <property type="entry name" value="Sig_transdc_resp-reg_C-effctor"/>
</dbReference>
<keyword evidence="3" id="KW-0804">Transcription</keyword>
<dbReference type="SUPFAM" id="SSF46894">
    <property type="entry name" value="C-terminal effector domain of the bipartite response regulators"/>
    <property type="match status" value="1"/>
</dbReference>
<protein>
    <submittedName>
        <fullName evidence="5">DNA-binding CsgD family transcriptional regulator</fullName>
    </submittedName>
</protein>
<keyword evidence="2 5" id="KW-0238">DNA-binding</keyword>
<keyword evidence="1" id="KW-0805">Transcription regulation</keyword>
<feature type="domain" description="HTH luxR-type" evidence="4">
    <location>
        <begin position="464"/>
        <end position="529"/>
    </location>
</feature>
<dbReference type="AlphaFoldDB" id="A0A7W8ZCY2"/>
<accession>A0A7W8ZCY2</accession>
<dbReference type="GO" id="GO:0006355">
    <property type="term" value="P:regulation of DNA-templated transcription"/>
    <property type="evidence" value="ECO:0007669"/>
    <property type="project" value="InterPro"/>
</dbReference>
<evidence type="ECO:0000313" key="5">
    <source>
        <dbReference type="EMBL" id="MBB5631714.1"/>
    </source>
</evidence>
<evidence type="ECO:0000313" key="6">
    <source>
        <dbReference type="Proteomes" id="UP000588112"/>
    </source>
</evidence>